<dbReference type="InterPro" id="IPR023058">
    <property type="entry name" value="PPIase_PpiC_CS"/>
</dbReference>
<protein>
    <submittedName>
        <fullName evidence="3">Peptidylprolyl isomerase</fullName>
        <ecNumber evidence="3">5.2.1.8</ecNumber>
    </submittedName>
</protein>
<dbReference type="InterPro" id="IPR050245">
    <property type="entry name" value="PrsA_foldase"/>
</dbReference>
<dbReference type="Pfam" id="PF00639">
    <property type="entry name" value="Rotamase"/>
    <property type="match status" value="1"/>
</dbReference>
<evidence type="ECO:0000259" key="2">
    <source>
        <dbReference type="PROSITE" id="PS50198"/>
    </source>
</evidence>
<accession>A0ABU9VVP4</accession>
<evidence type="ECO:0000256" key="1">
    <source>
        <dbReference type="PROSITE-ProRule" id="PRU00278"/>
    </source>
</evidence>
<dbReference type="GO" id="GO:0003755">
    <property type="term" value="F:peptidyl-prolyl cis-trans isomerase activity"/>
    <property type="evidence" value="ECO:0007669"/>
    <property type="project" value="UniProtKB-EC"/>
</dbReference>
<keyword evidence="4" id="KW-1185">Reference proteome</keyword>
<dbReference type="EC" id="5.2.1.8" evidence="3"/>
<dbReference type="PROSITE" id="PS01096">
    <property type="entry name" value="PPIC_PPIASE_1"/>
    <property type="match status" value="1"/>
</dbReference>
<sequence>MILNVEKRMLQRKKGVNLLLVLLAVTLLLTACGGNGETAIPEDAVAVVNGTPISNQDFENTLALMKMNYEMEMGPGFFDEPDNEEGMTLLDTIKEQVLERLIFTEIILQEAASHDIALNEEEFNETMEMFMGFIKDDEELMNFMEQNNIDETYFRREMEKELLMMEFQDHYLSHIEVTDEDALAYFDANPDLFTFDQVAASHILVDTEEKARELRSQLDQGADFALLAAEHSTCPSAAQGGDLGSFGRGQMVPAFENAAFSMEAGDISEPVQTEFGWHLILVNERINETDDFEEAKEYIISQLQQDQLMAHIEALRESAEVQRRESL</sequence>
<dbReference type="PROSITE" id="PS50198">
    <property type="entry name" value="PPIC_PPIASE_2"/>
    <property type="match status" value="1"/>
</dbReference>
<dbReference type="Pfam" id="PF13624">
    <property type="entry name" value="SurA_N_3"/>
    <property type="match status" value="1"/>
</dbReference>
<keyword evidence="1" id="KW-0697">Rotamase</keyword>
<dbReference type="PANTHER" id="PTHR47245:SF2">
    <property type="entry name" value="PEPTIDYL-PROLYL CIS-TRANS ISOMERASE HP_0175-RELATED"/>
    <property type="match status" value="1"/>
</dbReference>
<dbReference type="EMBL" id="JBCITM010000012">
    <property type="protein sequence ID" value="MEN1761174.1"/>
    <property type="molecule type" value="Genomic_DNA"/>
</dbReference>
<organism evidence="3 4">
    <name type="scientific">Anoxynatronum sibiricum</name>
    <dbReference type="NCBI Taxonomy" id="210623"/>
    <lineage>
        <taxon>Bacteria</taxon>
        <taxon>Bacillati</taxon>
        <taxon>Bacillota</taxon>
        <taxon>Clostridia</taxon>
        <taxon>Eubacteriales</taxon>
        <taxon>Clostridiaceae</taxon>
        <taxon>Anoxynatronum</taxon>
    </lineage>
</organism>
<evidence type="ECO:0000313" key="3">
    <source>
        <dbReference type="EMBL" id="MEN1761174.1"/>
    </source>
</evidence>
<evidence type="ECO:0000313" key="4">
    <source>
        <dbReference type="Proteomes" id="UP001407405"/>
    </source>
</evidence>
<dbReference type="InterPro" id="IPR000297">
    <property type="entry name" value="PPIase_PpiC"/>
</dbReference>
<dbReference type="InterPro" id="IPR046357">
    <property type="entry name" value="PPIase_dom_sf"/>
</dbReference>
<dbReference type="PANTHER" id="PTHR47245">
    <property type="entry name" value="PEPTIDYLPROLYL ISOMERASE"/>
    <property type="match status" value="1"/>
</dbReference>
<proteinExistence type="predicted"/>
<comment type="caution">
    <text evidence="3">The sequence shown here is derived from an EMBL/GenBank/DDBJ whole genome shotgun (WGS) entry which is preliminary data.</text>
</comment>
<keyword evidence="1 3" id="KW-0413">Isomerase</keyword>
<dbReference type="SUPFAM" id="SSF54534">
    <property type="entry name" value="FKBP-like"/>
    <property type="match status" value="1"/>
</dbReference>
<dbReference type="Gene3D" id="1.10.4030.10">
    <property type="entry name" value="Porin chaperone SurA, peptide-binding domain"/>
    <property type="match status" value="1"/>
</dbReference>
<dbReference type="InterPro" id="IPR027304">
    <property type="entry name" value="Trigger_fact/SurA_dom_sf"/>
</dbReference>
<feature type="domain" description="PpiC" evidence="2">
    <location>
        <begin position="195"/>
        <end position="284"/>
    </location>
</feature>
<reference evidence="3 4" key="1">
    <citation type="submission" date="2024-04" db="EMBL/GenBank/DDBJ databases">
        <title>Genome sequencing and metabolic network reconstruction of aminoacids and betaine degradation by Anoxynatronum sibiricum.</title>
        <authorList>
            <person name="Detkova E.N."/>
            <person name="Boltjanskaja Y.V."/>
            <person name="Mardanov A.V."/>
            <person name="Kevbrin V."/>
        </authorList>
    </citation>
    <scope>NUCLEOTIDE SEQUENCE [LARGE SCALE GENOMIC DNA]</scope>
    <source>
        <strain evidence="3 4">Z-7981</strain>
    </source>
</reference>
<dbReference type="PROSITE" id="PS51257">
    <property type="entry name" value="PROKAR_LIPOPROTEIN"/>
    <property type="match status" value="1"/>
</dbReference>
<dbReference type="SUPFAM" id="SSF109998">
    <property type="entry name" value="Triger factor/SurA peptide-binding domain-like"/>
    <property type="match status" value="1"/>
</dbReference>
<name>A0ABU9VVP4_9CLOT</name>
<dbReference type="Gene3D" id="3.10.50.40">
    <property type="match status" value="1"/>
</dbReference>
<gene>
    <name evidence="3" type="ORF">AAIG11_11845</name>
</gene>
<dbReference type="Proteomes" id="UP001407405">
    <property type="component" value="Unassembled WGS sequence"/>
</dbReference>